<evidence type="ECO:0000313" key="2">
    <source>
        <dbReference type="EMBL" id="MDT0380358.1"/>
    </source>
</evidence>
<keyword evidence="3" id="KW-1185">Reference proteome</keyword>
<reference evidence="3" key="1">
    <citation type="submission" date="2023-07" db="EMBL/GenBank/DDBJ databases">
        <title>30 novel species of actinomycetes from the DSMZ collection.</title>
        <authorList>
            <person name="Nouioui I."/>
        </authorList>
    </citation>
    <scope>NUCLEOTIDE SEQUENCE [LARGE SCALE GENOMIC DNA]</scope>
    <source>
        <strain evidence="3">DSM 42041</strain>
    </source>
</reference>
<proteinExistence type="predicted"/>
<evidence type="ECO:0000256" key="1">
    <source>
        <dbReference type="SAM" id="Phobius"/>
    </source>
</evidence>
<feature type="transmembrane region" description="Helical" evidence="1">
    <location>
        <begin position="23"/>
        <end position="41"/>
    </location>
</feature>
<protein>
    <recommendedName>
        <fullName evidence="4">Sugar kinase</fullName>
    </recommendedName>
</protein>
<evidence type="ECO:0008006" key="4">
    <source>
        <dbReference type="Google" id="ProtNLM"/>
    </source>
</evidence>
<evidence type="ECO:0000313" key="3">
    <source>
        <dbReference type="Proteomes" id="UP001183414"/>
    </source>
</evidence>
<accession>A0ABU2NXK3</accession>
<sequence>MRTTAPPAVPPADRPPHRPKHRVLALCVVVLLIAIPAGYLVQSAFVSRDSGENKQREAALSNLHYEWPSKVQRRVYEVPIPKGSSYVAYWESNAWEKSSLHVQFRTSQKNLARFLRDVGTDREALREGEVAISREQAERVGWDLRADGRTYAGVVHEQPEPAPDLRIAVDTTPDKRPRVYVVSTVGF</sequence>
<gene>
    <name evidence="2" type="ORF">RM572_16510</name>
</gene>
<name>A0ABU2NXK3_9ACTN</name>
<keyword evidence="1" id="KW-1133">Transmembrane helix</keyword>
<organism evidence="2 3">
    <name type="scientific">Streptomyces hazeniae</name>
    <dbReference type="NCBI Taxonomy" id="3075538"/>
    <lineage>
        <taxon>Bacteria</taxon>
        <taxon>Bacillati</taxon>
        <taxon>Actinomycetota</taxon>
        <taxon>Actinomycetes</taxon>
        <taxon>Kitasatosporales</taxon>
        <taxon>Streptomycetaceae</taxon>
        <taxon>Streptomyces</taxon>
    </lineage>
</organism>
<dbReference type="RefSeq" id="WP_311674119.1">
    <property type="nucleotide sequence ID" value="NZ_JAVREQ010000014.1"/>
</dbReference>
<comment type="caution">
    <text evidence="2">The sequence shown here is derived from an EMBL/GenBank/DDBJ whole genome shotgun (WGS) entry which is preliminary data.</text>
</comment>
<dbReference type="EMBL" id="JAVREQ010000014">
    <property type="protein sequence ID" value="MDT0380358.1"/>
    <property type="molecule type" value="Genomic_DNA"/>
</dbReference>
<keyword evidence="1" id="KW-0812">Transmembrane</keyword>
<keyword evidence="1" id="KW-0472">Membrane</keyword>
<dbReference type="Proteomes" id="UP001183414">
    <property type="component" value="Unassembled WGS sequence"/>
</dbReference>